<evidence type="ECO:0000313" key="1">
    <source>
        <dbReference type="EMBL" id="QGN29161.1"/>
    </source>
</evidence>
<sequence length="199" mass="22842">MNKQELIEMVKNAEAAAQEGINLIRRYKDEDSDYQRGQRNAYRDVATWIEEFDEQPKVTVPKFVADWIKQCKEKATLADCLDGYYEISNGEVVSSEDFQNWVVDNENDELTAKAWIFGYEVEKLPVFPLSQGDLVIRKGKHEAKIYIVESVSESGVLLVNGIKDEFYSVDDEGGPDNDLDYFYSNFRLLAKKESLEVGE</sequence>
<accession>A0ABD6YYM3</accession>
<dbReference type="InterPro" id="IPR012865">
    <property type="entry name" value="DUF1642"/>
</dbReference>
<gene>
    <name evidence="1" type="ORF">GFU50_06450</name>
</gene>
<name>A0ABD6YYM3_ENTCA</name>
<dbReference type="Pfam" id="PF07852">
    <property type="entry name" value="DUF1642"/>
    <property type="match status" value="1"/>
</dbReference>
<reference evidence="1 2" key="1">
    <citation type="submission" date="2019-11" db="EMBL/GenBank/DDBJ databases">
        <title>Detection and genome characteristic of a blood enterococcus casselifavus isolate from Zhengzhou,china.</title>
        <authorList>
            <person name="Wen P."/>
        </authorList>
    </citation>
    <scope>NUCLEOTIDE SEQUENCE [LARGE SCALE GENOMIC DNA]</scope>
    <source>
        <strain evidence="1 2">EC291</strain>
    </source>
</reference>
<dbReference type="AlphaFoldDB" id="A0ABD6YYM3"/>
<dbReference type="RefSeq" id="WP_154694347.1">
    <property type="nucleotide sequence ID" value="NZ_CP046123.1"/>
</dbReference>
<proteinExistence type="predicted"/>
<organism evidence="1 2">
    <name type="scientific">Enterococcus casseliflavus</name>
    <name type="common">Enterococcus flavescens</name>
    <dbReference type="NCBI Taxonomy" id="37734"/>
    <lineage>
        <taxon>Bacteria</taxon>
        <taxon>Bacillati</taxon>
        <taxon>Bacillota</taxon>
        <taxon>Bacilli</taxon>
        <taxon>Lactobacillales</taxon>
        <taxon>Enterococcaceae</taxon>
        <taxon>Enterococcus</taxon>
    </lineage>
</organism>
<evidence type="ECO:0000313" key="2">
    <source>
        <dbReference type="Proteomes" id="UP000422837"/>
    </source>
</evidence>
<protein>
    <submittedName>
        <fullName evidence="1">DUF1642 domain-containing protein</fullName>
    </submittedName>
</protein>
<dbReference type="Proteomes" id="UP000422837">
    <property type="component" value="Chromosome"/>
</dbReference>
<dbReference type="EMBL" id="CP046123">
    <property type="protein sequence ID" value="QGN29161.1"/>
    <property type="molecule type" value="Genomic_DNA"/>
</dbReference>